<name>A0A1Q9LDS0_9PSEU</name>
<proteinExistence type="inferred from homology"/>
<evidence type="ECO:0000256" key="4">
    <source>
        <dbReference type="ARBA" id="ARBA00022989"/>
    </source>
</evidence>
<evidence type="ECO:0000256" key="3">
    <source>
        <dbReference type="ARBA" id="ARBA00022692"/>
    </source>
</evidence>
<evidence type="ECO:0000313" key="7">
    <source>
        <dbReference type="EMBL" id="OLR90180.1"/>
    </source>
</evidence>
<dbReference type="Proteomes" id="UP000186040">
    <property type="component" value="Unassembled WGS sequence"/>
</dbReference>
<gene>
    <name evidence="7" type="ORF">BJP25_04255</name>
</gene>
<dbReference type="PROSITE" id="PS50895">
    <property type="entry name" value="SURF1"/>
    <property type="match status" value="1"/>
</dbReference>
<comment type="caution">
    <text evidence="7">The sequence shown here is derived from an EMBL/GenBank/DDBJ whole genome shotgun (WGS) entry which is preliminary data.</text>
</comment>
<keyword evidence="3 6" id="KW-0812">Transmembrane</keyword>
<dbReference type="STRING" id="1193682.BJP25_04255"/>
<keyword evidence="5 6" id="KW-0472">Membrane</keyword>
<dbReference type="RefSeq" id="WP_075978385.1">
    <property type="nucleotide sequence ID" value="NZ_MKQR01000028.1"/>
</dbReference>
<comment type="similarity">
    <text evidence="2 6">Belongs to the SURF1 family.</text>
</comment>
<dbReference type="OrthoDB" id="9807214at2"/>
<evidence type="ECO:0000256" key="1">
    <source>
        <dbReference type="ARBA" id="ARBA00004370"/>
    </source>
</evidence>
<evidence type="ECO:0000256" key="5">
    <source>
        <dbReference type="ARBA" id="ARBA00023136"/>
    </source>
</evidence>
<dbReference type="CDD" id="cd06662">
    <property type="entry name" value="SURF1"/>
    <property type="match status" value="1"/>
</dbReference>
<comment type="subcellular location">
    <subcellularLocation>
        <location evidence="6">Cell membrane</location>
        <topology evidence="6">Multi-pass membrane protein</topology>
    </subcellularLocation>
    <subcellularLocation>
        <location evidence="1">Membrane</location>
    </subcellularLocation>
</comment>
<sequence>MRLRLLLRPGWLLLAFVVVVFAGACFGLLAPWQFGRAAEREATNSAIEASTGAAPVPLARVLPGGAAPDQGTEWRRVTMRGEFLAEAEAVARLRTVQGNAAFEVLTPFRTVDGDTVLVDRGYVRPVNGDVPDYADAPRGQVEVTARVHVDERDPSGRQAFRDGRDGHLQVYAVDSRAVAAAAGLAIRPGYFALEDGSPGVLAALPLPQLETGPFFSYALQWIAFGAMALIGFLYFSWREVQPGGSLAQPRPRKLSVAEQLAQDELAKDEGVNA</sequence>
<keyword evidence="6" id="KW-1003">Cell membrane</keyword>
<accession>A0A1Q9LDS0</accession>
<reference evidence="7 8" key="1">
    <citation type="submission" date="2016-10" db="EMBL/GenBank/DDBJ databases">
        <title>The Draft Genome Sequence of Actinokineospora bangkokensis 44EHWT reveals the biosynthetic pathway of antifungal compounds Thailandins with unusual extender unit butylmalonyl-CoA.</title>
        <authorList>
            <person name="Greule A."/>
            <person name="Intra B."/>
            <person name="Flemming S."/>
            <person name="Rommel M.G."/>
            <person name="Panbangred W."/>
            <person name="Bechthold A."/>
        </authorList>
    </citation>
    <scope>NUCLEOTIDE SEQUENCE [LARGE SCALE GENOMIC DNA]</scope>
    <source>
        <strain evidence="7 8">44EHW</strain>
    </source>
</reference>
<dbReference type="Pfam" id="PF02104">
    <property type="entry name" value="SURF1"/>
    <property type="match status" value="1"/>
</dbReference>
<dbReference type="EMBL" id="MKQR01000028">
    <property type="protein sequence ID" value="OLR90180.1"/>
    <property type="molecule type" value="Genomic_DNA"/>
</dbReference>
<feature type="transmembrane region" description="Helical" evidence="6">
    <location>
        <begin position="12"/>
        <end position="34"/>
    </location>
</feature>
<evidence type="ECO:0000256" key="2">
    <source>
        <dbReference type="ARBA" id="ARBA00007165"/>
    </source>
</evidence>
<dbReference type="PANTHER" id="PTHR23427">
    <property type="entry name" value="SURFEIT LOCUS PROTEIN"/>
    <property type="match status" value="1"/>
</dbReference>
<evidence type="ECO:0000256" key="6">
    <source>
        <dbReference type="RuleBase" id="RU363076"/>
    </source>
</evidence>
<dbReference type="PANTHER" id="PTHR23427:SF2">
    <property type="entry name" value="SURFEIT LOCUS PROTEIN 1"/>
    <property type="match status" value="1"/>
</dbReference>
<dbReference type="InterPro" id="IPR045214">
    <property type="entry name" value="Surf1/Surf4"/>
</dbReference>
<dbReference type="InterPro" id="IPR002994">
    <property type="entry name" value="Surf1/Shy1"/>
</dbReference>
<protein>
    <recommendedName>
        <fullName evidence="6">SURF1-like protein</fullName>
    </recommendedName>
</protein>
<dbReference type="GO" id="GO:0005886">
    <property type="term" value="C:plasma membrane"/>
    <property type="evidence" value="ECO:0007669"/>
    <property type="project" value="UniProtKB-SubCell"/>
</dbReference>
<feature type="transmembrane region" description="Helical" evidence="6">
    <location>
        <begin position="214"/>
        <end position="235"/>
    </location>
</feature>
<dbReference type="AlphaFoldDB" id="A0A1Q9LDS0"/>
<organism evidence="7 8">
    <name type="scientific">Actinokineospora bangkokensis</name>
    <dbReference type="NCBI Taxonomy" id="1193682"/>
    <lineage>
        <taxon>Bacteria</taxon>
        <taxon>Bacillati</taxon>
        <taxon>Actinomycetota</taxon>
        <taxon>Actinomycetes</taxon>
        <taxon>Pseudonocardiales</taxon>
        <taxon>Pseudonocardiaceae</taxon>
        <taxon>Actinokineospora</taxon>
    </lineage>
</organism>
<dbReference type="PROSITE" id="PS51257">
    <property type="entry name" value="PROKAR_LIPOPROTEIN"/>
    <property type="match status" value="1"/>
</dbReference>
<keyword evidence="8" id="KW-1185">Reference proteome</keyword>
<keyword evidence="4 6" id="KW-1133">Transmembrane helix</keyword>
<evidence type="ECO:0000313" key="8">
    <source>
        <dbReference type="Proteomes" id="UP000186040"/>
    </source>
</evidence>